<evidence type="ECO:0000259" key="7">
    <source>
        <dbReference type="PROSITE" id="PS50011"/>
    </source>
</evidence>
<dbReference type="Proteomes" id="UP001552594">
    <property type="component" value="Unassembled WGS sequence"/>
</dbReference>
<keyword evidence="3 8" id="KW-0418">Kinase</keyword>
<name>A0ABV3JUM9_STRON</name>
<dbReference type="GO" id="GO:0016301">
    <property type="term" value="F:kinase activity"/>
    <property type="evidence" value="ECO:0007669"/>
    <property type="project" value="UniProtKB-KW"/>
</dbReference>
<organism evidence="8 9">
    <name type="scientific">Streptomyces orinoci</name>
    <name type="common">Streptoverticillium orinoci</name>
    <dbReference type="NCBI Taxonomy" id="67339"/>
    <lineage>
        <taxon>Bacteria</taxon>
        <taxon>Bacillati</taxon>
        <taxon>Actinomycetota</taxon>
        <taxon>Actinomycetes</taxon>
        <taxon>Kitasatosporales</taxon>
        <taxon>Streptomycetaceae</taxon>
        <taxon>Streptomyces</taxon>
    </lineage>
</organism>
<dbReference type="PANTHER" id="PTHR43289">
    <property type="entry name" value="MITOGEN-ACTIVATED PROTEIN KINASE KINASE KINASE 20-RELATED"/>
    <property type="match status" value="1"/>
</dbReference>
<keyword evidence="2 5" id="KW-0547">Nucleotide-binding</keyword>
<feature type="domain" description="Protein kinase" evidence="7">
    <location>
        <begin position="15"/>
        <end position="275"/>
    </location>
</feature>
<evidence type="ECO:0000256" key="1">
    <source>
        <dbReference type="ARBA" id="ARBA00022679"/>
    </source>
</evidence>
<dbReference type="PROSITE" id="PS00107">
    <property type="entry name" value="PROTEIN_KINASE_ATP"/>
    <property type="match status" value="1"/>
</dbReference>
<dbReference type="PROSITE" id="PS50011">
    <property type="entry name" value="PROTEIN_KINASE_DOM"/>
    <property type="match status" value="1"/>
</dbReference>
<dbReference type="Gene3D" id="1.10.510.10">
    <property type="entry name" value="Transferase(Phosphotransferase) domain 1"/>
    <property type="match status" value="1"/>
</dbReference>
<reference evidence="8 9" key="1">
    <citation type="submission" date="2024-06" db="EMBL/GenBank/DDBJ databases">
        <title>The Natural Products Discovery Center: Release of the First 8490 Sequenced Strains for Exploring Actinobacteria Biosynthetic Diversity.</title>
        <authorList>
            <person name="Kalkreuter E."/>
            <person name="Kautsar S.A."/>
            <person name="Yang D."/>
            <person name="Bader C.D."/>
            <person name="Teijaro C.N."/>
            <person name="Fluegel L."/>
            <person name="Davis C.M."/>
            <person name="Simpson J.R."/>
            <person name="Lauterbach L."/>
            <person name="Steele A.D."/>
            <person name="Gui C."/>
            <person name="Meng S."/>
            <person name="Li G."/>
            <person name="Viehrig K."/>
            <person name="Ye F."/>
            <person name="Su P."/>
            <person name="Kiefer A.F."/>
            <person name="Nichols A."/>
            <person name="Cepeda A.J."/>
            <person name="Yan W."/>
            <person name="Fan B."/>
            <person name="Jiang Y."/>
            <person name="Adhikari A."/>
            <person name="Zheng C.-J."/>
            <person name="Schuster L."/>
            <person name="Cowan T.M."/>
            <person name="Smanski M.J."/>
            <person name="Chevrette M.G."/>
            <person name="De Carvalho L.P.S."/>
            <person name="Shen B."/>
        </authorList>
    </citation>
    <scope>NUCLEOTIDE SEQUENCE [LARGE SCALE GENOMIC DNA]</scope>
    <source>
        <strain evidence="8 9">NPDC052347</strain>
    </source>
</reference>
<proteinExistence type="predicted"/>
<evidence type="ECO:0000313" key="9">
    <source>
        <dbReference type="Proteomes" id="UP001552594"/>
    </source>
</evidence>
<dbReference type="CDD" id="cd14014">
    <property type="entry name" value="STKc_PknB_like"/>
    <property type="match status" value="1"/>
</dbReference>
<evidence type="ECO:0000256" key="4">
    <source>
        <dbReference type="ARBA" id="ARBA00022840"/>
    </source>
</evidence>
<protein>
    <submittedName>
        <fullName evidence="8">Protein kinase</fullName>
    </submittedName>
</protein>
<evidence type="ECO:0000256" key="2">
    <source>
        <dbReference type="ARBA" id="ARBA00022741"/>
    </source>
</evidence>
<feature type="region of interest" description="Disordered" evidence="6">
    <location>
        <begin position="435"/>
        <end position="471"/>
    </location>
</feature>
<gene>
    <name evidence="8" type="ORF">AB0L16_06875</name>
</gene>
<dbReference type="InterPro" id="IPR017441">
    <property type="entry name" value="Protein_kinase_ATP_BS"/>
</dbReference>
<feature type="compositionally biased region" description="Low complexity" evidence="6">
    <location>
        <begin position="435"/>
        <end position="444"/>
    </location>
</feature>
<keyword evidence="9" id="KW-1185">Reference proteome</keyword>
<evidence type="ECO:0000256" key="5">
    <source>
        <dbReference type="PROSITE-ProRule" id="PRU10141"/>
    </source>
</evidence>
<keyword evidence="1" id="KW-0808">Transferase</keyword>
<dbReference type="RefSeq" id="WP_109282642.1">
    <property type="nucleotide sequence ID" value="NZ_JBFAUK010000004.1"/>
</dbReference>
<dbReference type="InterPro" id="IPR011009">
    <property type="entry name" value="Kinase-like_dom_sf"/>
</dbReference>
<dbReference type="EMBL" id="JBFAUK010000004">
    <property type="protein sequence ID" value="MEV5506187.1"/>
    <property type="molecule type" value="Genomic_DNA"/>
</dbReference>
<sequence>MEALRPQDPSRIGAHTVLARLGSGGMGQVYLGRSPGGLHVAIKVIRDDFAQSQEALTRFRREVETARAVHGGYTAQVVDASLAEAPYWLATEYVPGPSLSQALARRGPLPEETCFRLFAALAEALAQVHGFGITHRDLKPHNVILAPGGPKLIDFGIARTAEQTALTQLGTAPGTPGYAAPEVITRNEVGPAADVFALGATMACAATGRPPYGEGSLESVTYRVVHGSIDVNGVAPELAALIEDCVAGDPGARPDPARIIERCGVGSALADDPVYRALAALGERAPTDLAAARAAGLVPPGHGAGSGAGHAASGAGYVPTLAPGAGAGAGAGGAGGAAPGAAGVPSGFGAPGVLGAQGAHGAVGVANASGLPGTPGMPQAAGLPGAPGFPVAAPQSAPRRSRRGLLLGVGAASVVLGVLAGWVVLRPDGSETHGAAAATATATAGPDKPVVATRTPGASPNPSMSDTPGGPAPTYIEQKDVNRDFWQPRQGAVDLRDGQCALPPEERADLFQMSVDGSRDASGALTSGQATVSFRLKMDLGKLPKPYYVAVGVKSAHEIDSATGKPRMGTPNFSIGWTSKPVDLFAQDPTKPVNLTYPQDFRQFTNGQVDETAPPLSADPGNWTVLYFHVNGPKDYASIGCDGFVAK</sequence>
<dbReference type="PANTHER" id="PTHR43289:SF34">
    <property type="entry name" value="SERINE_THREONINE-PROTEIN KINASE YBDM-RELATED"/>
    <property type="match status" value="1"/>
</dbReference>
<comment type="caution">
    <text evidence="8">The sequence shown here is derived from an EMBL/GenBank/DDBJ whole genome shotgun (WGS) entry which is preliminary data.</text>
</comment>
<dbReference type="InterPro" id="IPR008271">
    <property type="entry name" value="Ser/Thr_kinase_AS"/>
</dbReference>
<feature type="compositionally biased region" description="Polar residues" evidence="6">
    <location>
        <begin position="456"/>
        <end position="466"/>
    </location>
</feature>
<dbReference type="SMART" id="SM00220">
    <property type="entry name" value="S_TKc"/>
    <property type="match status" value="1"/>
</dbReference>
<feature type="binding site" evidence="5">
    <location>
        <position position="43"/>
    </location>
    <ligand>
        <name>ATP</name>
        <dbReference type="ChEBI" id="CHEBI:30616"/>
    </ligand>
</feature>
<dbReference type="SUPFAM" id="SSF56112">
    <property type="entry name" value="Protein kinase-like (PK-like)"/>
    <property type="match status" value="1"/>
</dbReference>
<dbReference type="Pfam" id="PF00069">
    <property type="entry name" value="Pkinase"/>
    <property type="match status" value="1"/>
</dbReference>
<dbReference type="Gene3D" id="3.30.200.20">
    <property type="entry name" value="Phosphorylase Kinase, domain 1"/>
    <property type="match status" value="1"/>
</dbReference>
<evidence type="ECO:0000256" key="3">
    <source>
        <dbReference type="ARBA" id="ARBA00022777"/>
    </source>
</evidence>
<evidence type="ECO:0000256" key="6">
    <source>
        <dbReference type="SAM" id="MobiDB-lite"/>
    </source>
</evidence>
<keyword evidence="4 5" id="KW-0067">ATP-binding</keyword>
<dbReference type="InterPro" id="IPR000719">
    <property type="entry name" value="Prot_kinase_dom"/>
</dbReference>
<accession>A0ABV3JUM9</accession>
<evidence type="ECO:0000313" key="8">
    <source>
        <dbReference type="EMBL" id="MEV5506187.1"/>
    </source>
</evidence>
<dbReference type="PROSITE" id="PS00108">
    <property type="entry name" value="PROTEIN_KINASE_ST"/>
    <property type="match status" value="1"/>
</dbReference>